<keyword evidence="5" id="KW-0805">Transcription regulation</keyword>
<dbReference type="EMBL" id="PDUG01000004">
    <property type="protein sequence ID" value="PIC32655.1"/>
    <property type="molecule type" value="Genomic_DNA"/>
</dbReference>
<name>A0A2G5TZD4_9PELO</name>
<comment type="caution">
    <text evidence="11">The sequence shown here is derived from an EMBL/GenBank/DDBJ whole genome shotgun (WGS) entry which is preliminary data.</text>
</comment>
<organism evidence="11 12">
    <name type="scientific">Caenorhabditis nigoni</name>
    <dbReference type="NCBI Taxonomy" id="1611254"/>
    <lineage>
        <taxon>Eukaryota</taxon>
        <taxon>Metazoa</taxon>
        <taxon>Ecdysozoa</taxon>
        <taxon>Nematoda</taxon>
        <taxon>Chromadorea</taxon>
        <taxon>Rhabditida</taxon>
        <taxon>Rhabditina</taxon>
        <taxon>Rhabditomorpha</taxon>
        <taxon>Rhabditoidea</taxon>
        <taxon>Rhabditidae</taxon>
        <taxon>Peloderinae</taxon>
        <taxon>Caenorhabditis</taxon>
    </lineage>
</organism>
<evidence type="ECO:0000256" key="4">
    <source>
        <dbReference type="ARBA" id="ARBA00022833"/>
    </source>
</evidence>
<dbReference type="GO" id="GO:0043565">
    <property type="term" value="F:sequence-specific DNA binding"/>
    <property type="evidence" value="ECO:0007669"/>
    <property type="project" value="InterPro"/>
</dbReference>
<dbReference type="PROSITE" id="PS51030">
    <property type="entry name" value="NUCLEAR_REC_DBD_2"/>
    <property type="match status" value="1"/>
</dbReference>
<dbReference type="Proteomes" id="UP000230233">
    <property type="component" value="Chromosome IV"/>
</dbReference>
<keyword evidence="2" id="KW-0479">Metal-binding</keyword>
<keyword evidence="7" id="KW-0804">Transcription</keyword>
<dbReference type="SMART" id="SM00399">
    <property type="entry name" value="ZnF_C4"/>
    <property type="match status" value="1"/>
</dbReference>
<keyword evidence="9" id="KW-0539">Nucleus</keyword>
<evidence type="ECO:0000256" key="9">
    <source>
        <dbReference type="ARBA" id="ARBA00023242"/>
    </source>
</evidence>
<gene>
    <name evidence="11" type="primary">Cni-nhr-38</name>
    <name evidence="11" type="synonym">Cnig_chr_IV.g12900</name>
    <name evidence="11" type="ORF">B9Z55_012900</name>
</gene>
<keyword evidence="3" id="KW-0863">Zinc-finger</keyword>
<evidence type="ECO:0000313" key="12">
    <source>
        <dbReference type="Proteomes" id="UP000230233"/>
    </source>
</evidence>
<dbReference type="PROSITE" id="PS00031">
    <property type="entry name" value="NUCLEAR_REC_DBD_1"/>
    <property type="match status" value="1"/>
</dbReference>
<dbReference type="STRING" id="1611254.A0A2G5TZD4"/>
<keyword evidence="8" id="KW-0675">Receptor</keyword>
<evidence type="ECO:0000313" key="11">
    <source>
        <dbReference type="EMBL" id="PIC32655.1"/>
    </source>
</evidence>
<evidence type="ECO:0000256" key="2">
    <source>
        <dbReference type="ARBA" id="ARBA00022723"/>
    </source>
</evidence>
<keyword evidence="6" id="KW-0238">DNA-binding</keyword>
<dbReference type="Pfam" id="PF00105">
    <property type="entry name" value="zf-C4"/>
    <property type="match status" value="1"/>
</dbReference>
<evidence type="ECO:0000256" key="1">
    <source>
        <dbReference type="ARBA" id="ARBA00004123"/>
    </source>
</evidence>
<dbReference type="Gene3D" id="3.30.50.10">
    <property type="entry name" value="Erythroid Transcription Factor GATA-1, subunit A"/>
    <property type="match status" value="1"/>
</dbReference>
<evidence type="ECO:0000256" key="6">
    <source>
        <dbReference type="ARBA" id="ARBA00023125"/>
    </source>
</evidence>
<protein>
    <recommendedName>
        <fullName evidence="10">Nuclear receptor domain-containing protein</fullName>
    </recommendedName>
</protein>
<proteinExistence type="predicted"/>
<dbReference type="OrthoDB" id="5850793at2759"/>
<dbReference type="InterPro" id="IPR016355">
    <property type="entry name" value="NR5-like"/>
</dbReference>
<dbReference type="GO" id="GO:0008270">
    <property type="term" value="F:zinc ion binding"/>
    <property type="evidence" value="ECO:0007669"/>
    <property type="project" value="UniProtKB-KW"/>
</dbReference>
<dbReference type="InterPro" id="IPR001628">
    <property type="entry name" value="Znf_hrmn_rcpt"/>
</dbReference>
<evidence type="ECO:0000256" key="8">
    <source>
        <dbReference type="ARBA" id="ARBA00023170"/>
    </source>
</evidence>
<accession>A0A2G5TZD4</accession>
<sequence>MNLYSTNTDWNSSGSQCYWTMDYSPAVWSSAPPQEMICSICSDKAEGYHFGAISCAACGAFFRRSVSDQKVYSCSNRQCNIAHDPTKRGGSCRFCRFLKCVTSGMMPQDVKAKRTSSSSQNSQSLHKTMNPSSVQLIDEILMFRHRLAAERQHFEVMPSSANRTTLMLSMHREFEMLRRVCLGCPFFVQITEHLHIPFVETGSKMMNDPLGDILLLLYVFETCLQTGARGGLQLDRLVLPNMLHVDLSDIAFNEFLECDIQTNIDPFRHIQDAFGNLVRNISRLIQPANFDEPILCILLYKCMTETIPINYRHRFAEVNRDSLLTDLNRVDSMAYRSVQDAAPLIHHGTHRFKEAIANLS</sequence>
<dbReference type="InterPro" id="IPR013088">
    <property type="entry name" value="Znf_NHR/GATA"/>
</dbReference>
<feature type="domain" description="Nuclear receptor" evidence="10">
    <location>
        <begin position="35"/>
        <end position="112"/>
    </location>
</feature>
<dbReference type="GO" id="GO:0005634">
    <property type="term" value="C:nucleus"/>
    <property type="evidence" value="ECO:0007669"/>
    <property type="project" value="UniProtKB-SubCell"/>
</dbReference>
<keyword evidence="12" id="KW-1185">Reference proteome</keyword>
<dbReference type="PANTHER" id="PTHR24086:SF43">
    <property type="entry name" value="NUCLEAR RECEPTOR DOMAIN-CONTAINING PROTEIN"/>
    <property type="match status" value="1"/>
</dbReference>
<keyword evidence="4" id="KW-0862">Zinc</keyword>
<reference evidence="12" key="1">
    <citation type="submission" date="2017-10" db="EMBL/GenBank/DDBJ databases">
        <title>Rapid genome shrinkage in a self-fertile nematode reveals novel sperm competition proteins.</title>
        <authorList>
            <person name="Yin D."/>
            <person name="Schwarz E.M."/>
            <person name="Thomas C.G."/>
            <person name="Felde R.L."/>
            <person name="Korf I.F."/>
            <person name="Cutter A.D."/>
            <person name="Schartner C.M."/>
            <person name="Ralston E.J."/>
            <person name="Meyer B.J."/>
            <person name="Haag E.S."/>
        </authorList>
    </citation>
    <scope>NUCLEOTIDE SEQUENCE [LARGE SCALE GENOMIC DNA]</scope>
    <source>
        <strain evidence="12">JU1422</strain>
    </source>
</reference>
<dbReference type="FunFam" id="3.30.50.10:FF:000144">
    <property type="entry name" value="Nuclear Hormone Receptor family"/>
    <property type="match status" value="1"/>
</dbReference>
<comment type="subcellular location">
    <subcellularLocation>
        <location evidence="1">Nucleus</location>
    </subcellularLocation>
</comment>
<dbReference type="SUPFAM" id="SSF57716">
    <property type="entry name" value="Glucocorticoid receptor-like (DNA-binding domain)"/>
    <property type="match status" value="1"/>
</dbReference>
<evidence type="ECO:0000256" key="7">
    <source>
        <dbReference type="ARBA" id="ARBA00023163"/>
    </source>
</evidence>
<dbReference type="PANTHER" id="PTHR24086">
    <property type="entry name" value="NUCLEAR RECEPTOR SUBFAMILY 5 GROUP A"/>
    <property type="match status" value="1"/>
</dbReference>
<evidence type="ECO:0000256" key="3">
    <source>
        <dbReference type="ARBA" id="ARBA00022771"/>
    </source>
</evidence>
<dbReference type="AlphaFoldDB" id="A0A2G5TZD4"/>
<dbReference type="PRINTS" id="PR00047">
    <property type="entry name" value="STROIDFINGER"/>
</dbReference>
<dbReference type="GO" id="GO:0004879">
    <property type="term" value="F:nuclear receptor activity"/>
    <property type="evidence" value="ECO:0007669"/>
    <property type="project" value="InterPro"/>
</dbReference>
<evidence type="ECO:0000259" key="10">
    <source>
        <dbReference type="PROSITE" id="PS51030"/>
    </source>
</evidence>
<evidence type="ECO:0000256" key="5">
    <source>
        <dbReference type="ARBA" id="ARBA00023015"/>
    </source>
</evidence>